<keyword evidence="2" id="KW-1185">Reference proteome</keyword>
<accession>A0ABS5TG36</accession>
<dbReference type="EMBL" id="JAHBAY010000005">
    <property type="protein sequence ID" value="MBT0770055.1"/>
    <property type="molecule type" value="Genomic_DNA"/>
</dbReference>
<proteinExistence type="predicted"/>
<name>A0ABS5TG36_9ACTN</name>
<evidence type="ECO:0008006" key="3">
    <source>
        <dbReference type="Google" id="ProtNLM"/>
    </source>
</evidence>
<dbReference type="Gene3D" id="3.20.20.140">
    <property type="entry name" value="Metal-dependent hydrolases"/>
    <property type="match status" value="1"/>
</dbReference>
<dbReference type="SUPFAM" id="SSF51556">
    <property type="entry name" value="Metallo-dependent hydrolases"/>
    <property type="match status" value="1"/>
</dbReference>
<dbReference type="Proteomes" id="UP001197247">
    <property type="component" value="Unassembled WGS sequence"/>
</dbReference>
<reference evidence="1 2" key="1">
    <citation type="submission" date="2021-05" db="EMBL/GenBank/DDBJ databases">
        <title>Kineosporia and Streptomyces sp. nov. two new marine actinobacteria isolated from Coral.</title>
        <authorList>
            <person name="Buangrab K."/>
            <person name="Sutthacheep M."/>
            <person name="Yeemin T."/>
            <person name="Harunari E."/>
            <person name="Igarashi Y."/>
            <person name="Kanchanasin P."/>
            <person name="Tanasupawat S."/>
            <person name="Phongsopitanun W."/>
        </authorList>
    </citation>
    <scope>NUCLEOTIDE SEQUENCE [LARGE SCALE GENOMIC DNA]</scope>
    <source>
        <strain evidence="1 2">J2-2</strain>
    </source>
</reference>
<protein>
    <recommendedName>
        <fullName evidence="3">N-acetylglucosamine-6-phosphate deacetylase</fullName>
    </recommendedName>
</protein>
<comment type="caution">
    <text evidence="1">The sequence shown here is derived from an EMBL/GenBank/DDBJ whole genome shotgun (WGS) entry which is preliminary data.</text>
</comment>
<evidence type="ECO:0000313" key="2">
    <source>
        <dbReference type="Proteomes" id="UP001197247"/>
    </source>
</evidence>
<organism evidence="1 2">
    <name type="scientific">Kineosporia corallincola</name>
    <dbReference type="NCBI Taxonomy" id="2835133"/>
    <lineage>
        <taxon>Bacteria</taxon>
        <taxon>Bacillati</taxon>
        <taxon>Actinomycetota</taxon>
        <taxon>Actinomycetes</taxon>
        <taxon>Kineosporiales</taxon>
        <taxon>Kineosporiaceae</taxon>
        <taxon>Kineosporia</taxon>
    </lineage>
</organism>
<sequence length="446" mass="48034">MKRGNVRSESFAAQQILDVHGSVGGLVSWDGHELHVENTGAAVANPDGARPYFVPALPVEVHCHGIGDVDFSDFAALDLAALDETSAAEGVLCIPTLYLRHDRLGEFVAFMRRYAQMRAAGSLPYVPGIALEGPLLASHGGTPAATVWPPTRAEWEILASCGPLGLVYVVMSPDALTPGSELHDRVDRRHPDLPWIVRTLVGAGIRPALGHFTRSDPLGSARLVEELVEVAWDTDSPITGARVVTDHLFNDMPLTIRHAFRTRRARQERDATLRAYDLPGWTLDDLPEQVGPVPAAIMRLCRQGKVASCINFDGEHVDLAIAARAVELVGRDNIMLMTDRCDSARLGGQALHRGEENGLWYQHGGIVAAGSQPMDRQLGNARSRGLDETAIWNLAAFAAYRAFDLGRRPELDAGRSGCFVEPSGDPGALGGLRRTAIVGAAPERAG</sequence>
<evidence type="ECO:0000313" key="1">
    <source>
        <dbReference type="EMBL" id="MBT0770055.1"/>
    </source>
</evidence>
<dbReference type="RefSeq" id="WP_214156348.1">
    <property type="nucleotide sequence ID" value="NZ_JAHBAY010000005.1"/>
</dbReference>
<dbReference type="InterPro" id="IPR032466">
    <property type="entry name" value="Metal_Hydrolase"/>
</dbReference>
<gene>
    <name evidence="1" type="ORF">KIH74_14040</name>
</gene>